<evidence type="ECO:0000313" key="1">
    <source>
        <dbReference type="EMBL" id="MDR6376232.1"/>
    </source>
</evidence>
<dbReference type="Proteomes" id="UP001185254">
    <property type="component" value="Unassembled WGS sequence"/>
</dbReference>
<dbReference type="EMBL" id="JAVDQN010000002">
    <property type="protein sequence ID" value="MDR6376232.1"/>
    <property type="molecule type" value="Genomic_DNA"/>
</dbReference>
<organism evidence="1 2">
    <name type="scientific">Paraburkholderia caledonica</name>
    <dbReference type="NCBI Taxonomy" id="134536"/>
    <lineage>
        <taxon>Bacteria</taxon>
        <taxon>Pseudomonadati</taxon>
        <taxon>Pseudomonadota</taxon>
        <taxon>Betaproteobacteria</taxon>
        <taxon>Burkholderiales</taxon>
        <taxon>Burkholderiaceae</taxon>
        <taxon>Paraburkholderia</taxon>
    </lineage>
</organism>
<reference evidence="1 2" key="1">
    <citation type="submission" date="2023-07" db="EMBL/GenBank/DDBJ databases">
        <title>Sorghum-associated microbial communities from plants grown in Nebraska, USA.</title>
        <authorList>
            <person name="Schachtman D."/>
        </authorList>
    </citation>
    <scope>NUCLEOTIDE SEQUENCE [LARGE SCALE GENOMIC DNA]</scope>
    <source>
        <strain evidence="1 2">DS1039</strain>
    </source>
</reference>
<sequence length="154" mass="16921">MADMLNETVITFCIHAGTEFLAVFDITEGANEDPAAIQFRLTIRRTRMIDPTRAVATPGAIDHKSIPDIEAKRVIRLCDISRWPLHRDSPWDTLLFILADQFSMSNCDVSEDTVALNRGPTYQNTSAAGAKALSLLMIPAPNANSDRSLYAVTG</sequence>
<keyword evidence="2" id="KW-1185">Reference proteome</keyword>
<comment type="caution">
    <text evidence="1">The sequence shown here is derived from an EMBL/GenBank/DDBJ whole genome shotgun (WGS) entry which is preliminary data.</text>
</comment>
<accession>A0ABU1KZ57</accession>
<protein>
    <submittedName>
        <fullName evidence="1">Uncharacterized protein</fullName>
    </submittedName>
</protein>
<proteinExistence type="predicted"/>
<evidence type="ECO:0000313" key="2">
    <source>
        <dbReference type="Proteomes" id="UP001185254"/>
    </source>
</evidence>
<gene>
    <name evidence="1" type="ORF">J2776_002932</name>
</gene>
<name>A0ABU1KZ57_9BURK</name>